<dbReference type="AlphaFoldDB" id="A0A0F6WAL9"/>
<organism evidence="1 2">
    <name type="scientific">Sandaracinus amylolyticus</name>
    <dbReference type="NCBI Taxonomy" id="927083"/>
    <lineage>
        <taxon>Bacteria</taxon>
        <taxon>Pseudomonadati</taxon>
        <taxon>Myxococcota</taxon>
        <taxon>Polyangia</taxon>
        <taxon>Polyangiales</taxon>
        <taxon>Sandaracinaceae</taxon>
        <taxon>Sandaracinus</taxon>
    </lineage>
</organism>
<accession>A0A0F6WAL9</accession>
<dbReference type="KEGG" id="samy:DB32_008757"/>
<dbReference type="Proteomes" id="UP000034883">
    <property type="component" value="Chromosome"/>
</dbReference>
<proteinExistence type="predicted"/>
<reference evidence="1 2" key="1">
    <citation type="submission" date="2015-03" db="EMBL/GenBank/DDBJ databases">
        <title>Genome assembly of Sandaracinus amylolyticus DSM 53668.</title>
        <authorList>
            <person name="Sharma G."/>
            <person name="Subramanian S."/>
        </authorList>
    </citation>
    <scope>NUCLEOTIDE SEQUENCE [LARGE SCALE GENOMIC DNA]</scope>
    <source>
        <strain evidence="1 2">DSM 53668</strain>
    </source>
</reference>
<evidence type="ECO:0000313" key="1">
    <source>
        <dbReference type="EMBL" id="AKF11608.1"/>
    </source>
</evidence>
<evidence type="ECO:0000313" key="2">
    <source>
        <dbReference type="Proteomes" id="UP000034883"/>
    </source>
</evidence>
<sequence length="121" mass="12438">MTRTWMTLIGAIVVAGATLPGCGDDGARPYDLCIDTSDCTTETDGCSIISTASSTAGICTNNCGSDLDCPRDIRGDVGACLSLSGSAFVCFERCFDDFDCPSNFLCTPTAGGASELICLPP</sequence>
<dbReference type="OrthoDB" id="5517737at2"/>
<name>A0A0F6WAL9_9BACT</name>
<keyword evidence="2" id="KW-1185">Reference proteome</keyword>
<protein>
    <submittedName>
        <fullName evidence="1">Uncharacterized protein</fullName>
    </submittedName>
</protein>
<gene>
    <name evidence="1" type="ORF">DB32_008757</name>
</gene>
<dbReference type="RefSeq" id="WP_157070367.1">
    <property type="nucleotide sequence ID" value="NZ_CP011125.1"/>
</dbReference>
<dbReference type="EMBL" id="CP011125">
    <property type="protein sequence ID" value="AKF11608.1"/>
    <property type="molecule type" value="Genomic_DNA"/>
</dbReference>